<gene>
    <name evidence="1" type="ORF">AQJ64_05065</name>
</gene>
<proteinExistence type="predicted"/>
<reference evidence="1 2" key="1">
    <citation type="submission" date="2015-10" db="EMBL/GenBank/DDBJ databases">
        <title>Draft genome sequence of Streptomyces griseoruber DSM 40281, type strain for the species Streptomyces griseoruber.</title>
        <authorList>
            <person name="Ruckert C."/>
            <person name="Winkler A."/>
            <person name="Kalinowski J."/>
            <person name="Kampfer P."/>
            <person name="Glaeser S."/>
        </authorList>
    </citation>
    <scope>NUCLEOTIDE SEQUENCE [LARGE SCALE GENOMIC DNA]</scope>
    <source>
        <strain evidence="1 2">DSM 40281</strain>
    </source>
</reference>
<evidence type="ECO:0000313" key="1">
    <source>
        <dbReference type="EMBL" id="KUN87523.1"/>
    </source>
</evidence>
<dbReference type="AlphaFoldDB" id="A0A117RF94"/>
<comment type="caution">
    <text evidence="1">The sequence shown here is derived from an EMBL/GenBank/DDBJ whole genome shotgun (WGS) entry which is preliminary data.</text>
</comment>
<protein>
    <submittedName>
        <fullName evidence="1">Uncharacterized protein</fullName>
    </submittedName>
</protein>
<accession>A0A117RF94</accession>
<organism evidence="1 2">
    <name type="scientific">Streptomyces griseoruber</name>
    <dbReference type="NCBI Taxonomy" id="1943"/>
    <lineage>
        <taxon>Bacteria</taxon>
        <taxon>Bacillati</taxon>
        <taxon>Actinomycetota</taxon>
        <taxon>Actinomycetes</taxon>
        <taxon>Kitasatosporales</taxon>
        <taxon>Streptomycetaceae</taxon>
        <taxon>Streptomyces</taxon>
    </lineage>
</organism>
<dbReference type="EMBL" id="LMWW01000007">
    <property type="protein sequence ID" value="KUN87523.1"/>
    <property type="molecule type" value="Genomic_DNA"/>
</dbReference>
<dbReference type="OrthoDB" id="4308266at2"/>
<sequence length="559" mass="62038">MPAELRHPLAVHFMLPGQRPYLGTLHELPDAVLAADLAQGLISATHPVGPIRTYGEARHAVRCARHFARHLSATGFRGGLSHLAPAQVTQYWLASGFTFERHSRIMLNGYRTNGGQLHASIQAHLDGRSVNRMRESTPNRPYSEAEWRRLDEATNATITTAWRDHRSILEAADRGADPAAHGITFDNLAWMVHRIGPLTAKAIRSMILAAPATAEKTIAVIRSGFYPTAPVALAYNLRLAMLTGIVPDGIDALTCTNLTRTSPSTALLSYIKGRTGRESLNINGPAVRLLDQWLKHSAPLREHAADAADDMWIHYSGRHDLSSSPRTPWWRTRWAQETGLLDDHRQPLVPHSGRIRATYHHRRDRSAWTGRTTIDPNHTPTVEGDHYLSHHTPAQVDAIEGIIEDAQRDIRRKAEPPVVVTHQDTARFAADFPHLAKENGLDADALKRLLTGEQDVFLASCVNPYNSPHAPAETLCPARPWVCLLCPLAVFAPRHLPNLLRLKKYFSDQARNMTTPQFLAVFGPYVDRLDADVLPRFSSAAIRVATDTAFAPLHPEEAP</sequence>
<evidence type="ECO:0000313" key="2">
    <source>
        <dbReference type="Proteomes" id="UP000052982"/>
    </source>
</evidence>
<keyword evidence="2" id="KW-1185">Reference proteome</keyword>
<dbReference type="Proteomes" id="UP000052982">
    <property type="component" value="Unassembled WGS sequence"/>
</dbReference>
<name>A0A117RF94_9ACTN</name>
<dbReference type="RefSeq" id="WP_055632857.1">
    <property type="nucleotide sequence ID" value="NZ_KQ948764.1"/>
</dbReference>
<dbReference type="STRING" id="1943.AQJ64_05065"/>